<keyword evidence="3" id="KW-0378">Hydrolase</keyword>
<reference evidence="3 4" key="1">
    <citation type="submission" date="2019-10" db="EMBL/GenBank/DDBJ databases">
        <authorList>
            <person name="Dong K."/>
        </authorList>
    </citation>
    <scope>NUCLEOTIDE SEQUENCE [LARGE SCALE GENOMIC DNA]</scope>
    <source>
        <strain evidence="3 4">DSM 28960</strain>
    </source>
</reference>
<dbReference type="Pfam" id="PF04851">
    <property type="entry name" value="ResIII"/>
    <property type="match status" value="1"/>
</dbReference>
<keyword evidence="1" id="KW-0742">SOS response</keyword>
<proteinExistence type="predicted"/>
<comment type="caution">
    <text evidence="3">The sequence shown here is derived from an EMBL/GenBank/DDBJ whole genome shotgun (WGS) entry which is preliminary data.</text>
</comment>
<dbReference type="RefSeq" id="WP_153495934.1">
    <property type="nucleotide sequence ID" value="NZ_CAXYUY010000002.1"/>
</dbReference>
<dbReference type="Gene3D" id="3.40.50.300">
    <property type="entry name" value="P-loop containing nucleotide triphosphate hydrolases"/>
    <property type="match status" value="1"/>
</dbReference>
<keyword evidence="1" id="KW-0227">DNA damage</keyword>
<dbReference type="AlphaFoldDB" id="A0A7X1Z7K5"/>
<dbReference type="PROSITE" id="PS51192">
    <property type="entry name" value="HELICASE_ATP_BIND_1"/>
    <property type="match status" value="1"/>
</dbReference>
<sequence>MPQKKVITKKIELPLLQEIEDFYKDIFRQEDPRRSFGVPQLPEYIRLNLKHDLRAYQESSIRNLNYTQNDSNANSRFNQLLFHMATGSGKTDVMAALMLYMYYEAGMQNFLFVVNTNAVVAKTRENLINSSSPKYLFSQNLMIEGEKLEIREVRRFPNRPEKGVLYLRLTTVQTLANELSSYRENGLTYEELAGQKLVILADEAHHFSAGTKSAGEKKDRAWENVLDHIRQTNPANRQFEFTATIDLQNEAIRNKYANKIVAQYELSRFVRDGYSKKVRYLQANADDEQKMLNAVLLSQYRKHIARENHIADFKPVILFKSNKIDISKATRDHFLELLDGLTVEALRSFIEQSQKSTNSIILKKVYGYFSAKNLAELVVELQRDFNALNTINVNDTASDGILGDLNDLKNLNSLEEADNPFRVIFAVAKLSEGWDVLNLYDIVRISKGAEKATTKTATNSEAQLVGRGARYYPFEYEGEKSFTRRFDASDSDCSVLEYLDYHTINEPKYLENLRKSLDEMDLPVEDDSSFELLSTSVKEKFKKTKVYQSGKLYYNTVEDIPTHDWDSLVKYGVRVAELPEVDLSLSVIEENAGVILGDVQTTTKILKLNAGISKRLLKKAMARNPFYRFNRLRGYLPNLKSIRSFLEDGEWMGAIPELKVTLAEGQTFTSELQLKAVEQYLAYIQRSILMNYKKQRGTNHFIGVPVREIVQDYDKKFSDQVSGQVISQIIRAKDMRGKDWFPHLDAIVDGLEERLIDLIEGYVEQLQKKYEDVYLIRNDERGNGLKLHEFVVDGGHYAGFMPDFVLYLGSFGEIVQVYIEPKGAQLLERDQWKEDLLQSLNTSEVLVEDDNVRLLGVRFYVNGDARGVRDALRNKVM</sequence>
<dbReference type="PANTHER" id="PTHR47396:SF1">
    <property type="entry name" value="ATP-DEPENDENT HELICASE IRC3-RELATED"/>
    <property type="match status" value="1"/>
</dbReference>
<dbReference type="CDD" id="cd18785">
    <property type="entry name" value="SF2_C"/>
    <property type="match status" value="1"/>
</dbReference>
<dbReference type="InterPro" id="IPR050742">
    <property type="entry name" value="Helicase_Restrict-Modif_Enz"/>
</dbReference>
<dbReference type="SUPFAM" id="SSF52540">
    <property type="entry name" value="P-loop containing nucleoside triphosphate hydrolases"/>
    <property type="match status" value="2"/>
</dbReference>
<keyword evidence="3" id="KW-0547">Nucleotide-binding</keyword>
<dbReference type="InterPro" id="IPR027417">
    <property type="entry name" value="P-loop_NTPase"/>
</dbReference>
<protein>
    <submittedName>
        <fullName evidence="3">DEAD/DEAH box helicase</fullName>
    </submittedName>
</protein>
<dbReference type="GO" id="GO:0004386">
    <property type="term" value="F:helicase activity"/>
    <property type="evidence" value="ECO:0007669"/>
    <property type="project" value="UniProtKB-KW"/>
</dbReference>
<organism evidence="3 4">
    <name type="scientific">Lactococcus hircilactis</name>
    <dbReference type="NCBI Taxonomy" id="1494462"/>
    <lineage>
        <taxon>Bacteria</taxon>
        <taxon>Bacillati</taxon>
        <taxon>Bacillota</taxon>
        <taxon>Bacilli</taxon>
        <taxon>Lactobacillales</taxon>
        <taxon>Streptococcaceae</taxon>
        <taxon>Lactococcus</taxon>
    </lineage>
</organism>
<dbReference type="GO" id="GO:0005524">
    <property type="term" value="F:ATP binding"/>
    <property type="evidence" value="ECO:0007669"/>
    <property type="project" value="InterPro"/>
</dbReference>
<evidence type="ECO:0000259" key="2">
    <source>
        <dbReference type="PROSITE" id="PS51192"/>
    </source>
</evidence>
<keyword evidence="4" id="KW-1185">Reference proteome</keyword>
<evidence type="ECO:0000256" key="1">
    <source>
        <dbReference type="ARBA" id="ARBA00023236"/>
    </source>
</evidence>
<accession>A0A7X1Z7K5</accession>
<dbReference type="GO" id="GO:0005829">
    <property type="term" value="C:cytosol"/>
    <property type="evidence" value="ECO:0007669"/>
    <property type="project" value="TreeGrafter"/>
</dbReference>
<dbReference type="OrthoDB" id="9804145at2"/>
<dbReference type="GO" id="GO:0003677">
    <property type="term" value="F:DNA binding"/>
    <property type="evidence" value="ECO:0007669"/>
    <property type="project" value="InterPro"/>
</dbReference>
<dbReference type="Proteomes" id="UP000439550">
    <property type="component" value="Unassembled WGS sequence"/>
</dbReference>
<feature type="domain" description="Helicase ATP-binding" evidence="2">
    <location>
        <begin position="71"/>
        <end position="263"/>
    </location>
</feature>
<keyword evidence="3" id="KW-0067">ATP-binding</keyword>
<evidence type="ECO:0000313" key="4">
    <source>
        <dbReference type="Proteomes" id="UP000439550"/>
    </source>
</evidence>
<dbReference type="PANTHER" id="PTHR47396">
    <property type="entry name" value="TYPE I RESTRICTION ENZYME ECOKI R PROTEIN"/>
    <property type="match status" value="1"/>
</dbReference>
<name>A0A7X1Z7K5_9LACT</name>
<evidence type="ECO:0000313" key="3">
    <source>
        <dbReference type="EMBL" id="MQW39260.1"/>
    </source>
</evidence>
<dbReference type="InterPro" id="IPR006935">
    <property type="entry name" value="Helicase/UvrB_N"/>
</dbReference>
<keyword evidence="3" id="KW-0347">Helicase</keyword>
<dbReference type="EMBL" id="WITJ01000005">
    <property type="protein sequence ID" value="MQW39260.1"/>
    <property type="molecule type" value="Genomic_DNA"/>
</dbReference>
<gene>
    <name evidence="3" type="ORF">GHI93_04815</name>
</gene>
<dbReference type="GO" id="GO:0009432">
    <property type="term" value="P:SOS response"/>
    <property type="evidence" value="ECO:0007669"/>
    <property type="project" value="UniProtKB-KW"/>
</dbReference>
<dbReference type="InterPro" id="IPR014001">
    <property type="entry name" value="Helicase_ATP-bd"/>
</dbReference>
<dbReference type="SMART" id="SM00487">
    <property type="entry name" value="DEXDc"/>
    <property type="match status" value="1"/>
</dbReference>
<dbReference type="GO" id="GO:0016787">
    <property type="term" value="F:hydrolase activity"/>
    <property type="evidence" value="ECO:0007669"/>
    <property type="project" value="InterPro"/>
</dbReference>